<reference evidence="3" key="1">
    <citation type="submission" date="2023-07" db="EMBL/GenBank/DDBJ databases">
        <title>30 novel species of actinomycetes from the DSMZ collection.</title>
        <authorList>
            <person name="Nouioui I."/>
        </authorList>
    </citation>
    <scope>NUCLEOTIDE SEQUENCE [LARGE SCALE GENOMIC DNA]</scope>
    <source>
        <strain evidence="3">DSM 44743</strain>
    </source>
</reference>
<protein>
    <submittedName>
        <fullName evidence="2">NAD(P)-dependent alcohol dehydrogenase</fullName>
    </submittedName>
</protein>
<comment type="caution">
    <text evidence="2">The sequence shown here is derived from an EMBL/GenBank/DDBJ whole genome shotgun (WGS) entry which is preliminary data.</text>
</comment>
<dbReference type="Pfam" id="PF08240">
    <property type="entry name" value="ADH_N"/>
    <property type="match status" value="1"/>
</dbReference>
<evidence type="ECO:0000259" key="1">
    <source>
        <dbReference type="SMART" id="SM00829"/>
    </source>
</evidence>
<keyword evidence="3" id="KW-1185">Reference proteome</keyword>
<dbReference type="CDD" id="cd08267">
    <property type="entry name" value="MDR1"/>
    <property type="match status" value="1"/>
</dbReference>
<dbReference type="Proteomes" id="UP001183390">
    <property type="component" value="Unassembled WGS sequence"/>
</dbReference>
<organism evidence="2 3">
    <name type="scientific">Nocardiopsis lambiniae</name>
    <dbReference type="NCBI Taxonomy" id="3075539"/>
    <lineage>
        <taxon>Bacteria</taxon>
        <taxon>Bacillati</taxon>
        <taxon>Actinomycetota</taxon>
        <taxon>Actinomycetes</taxon>
        <taxon>Streptosporangiales</taxon>
        <taxon>Nocardiopsidaceae</taxon>
        <taxon>Nocardiopsis</taxon>
    </lineage>
</organism>
<sequence length="331" mass="34630">MPDTTATTMTAIVRDRYGPPDTVLRTVRTPRPTPGPGQVLVRVHAAGIDQGTWHLTTGLPYLTRLFGYGIRRPRTTGIGEDLAGTVTAIGEGVTDLTPGDEVMGTAPGACAQYALTTTDDLVRKPTTLTFEQAATLPTCGRTALQALRTGGDLKDRTVLIIGASGGVGTLAVALAADAGARVTGVCGPATLDLVRSLGATHVIDRTRAEITDHGHRHDLIIDTAGHRPLRLLRRALNPHGTLVIVGSEGGGPLIQGTDRQLRAALWSPFTTHTLTGLITENSPRDLAHLADLAAQGRLTPMVARTFPLTDTTAALAHVRAGHNGGKVVVLP</sequence>
<dbReference type="SUPFAM" id="SSF51735">
    <property type="entry name" value="NAD(P)-binding Rossmann-fold domains"/>
    <property type="match status" value="1"/>
</dbReference>
<dbReference type="InterPro" id="IPR050700">
    <property type="entry name" value="YIM1/Zinc_Alcohol_DH_Fams"/>
</dbReference>
<dbReference type="EMBL" id="JAVREP010000011">
    <property type="protein sequence ID" value="MDT0330246.1"/>
    <property type="molecule type" value="Genomic_DNA"/>
</dbReference>
<dbReference type="RefSeq" id="WP_311512819.1">
    <property type="nucleotide sequence ID" value="NZ_JAVREP010000011.1"/>
</dbReference>
<dbReference type="Gene3D" id="3.90.180.10">
    <property type="entry name" value="Medium-chain alcohol dehydrogenases, catalytic domain"/>
    <property type="match status" value="1"/>
</dbReference>
<dbReference type="InterPro" id="IPR013154">
    <property type="entry name" value="ADH-like_N"/>
</dbReference>
<dbReference type="InterPro" id="IPR011032">
    <property type="entry name" value="GroES-like_sf"/>
</dbReference>
<dbReference type="Pfam" id="PF13602">
    <property type="entry name" value="ADH_zinc_N_2"/>
    <property type="match status" value="1"/>
</dbReference>
<dbReference type="PANTHER" id="PTHR11695:SF294">
    <property type="entry name" value="RETICULON-4-INTERACTING PROTEIN 1, MITOCHONDRIAL"/>
    <property type="match status" value="1"/>
</dbReference>
<name>A0ABU2MEA3_9ACTN</name>
<evidence type="ECO:0000313" key="3">
    <source>
        <dbReference type="Proteomes" id="UP001183390"/>
    </source>
</evidence>
<dbReference type="InterPro" id="IPR036291">
    <property type="entry name" value="NAD(P)-bd_dom_sf"/>
</dbReference>
<dbReference type="PANTHER" id="PTHR11695">
    <property type="entry name" value="ALCOHOL DEHYDROGENASE RELATED"/>
    <property type="match status" value="1"/>
</dbReference>
<accession>A0ABU2MEA3</accession>
<dbReference type="SMART" id="SM00829">
    <property type="entry name" value="PKS_ER"/>
    <property type="match status" value="1"/>
</dbReference>
<feature type="domain" description="Enoyl reductase (ER)" evidence="1">
    <location>
        <begin position="18"/>
        <end position="329"/>
    </location>
</feature>
<dbReference type="SUPFAM" id="SSF50129">
    <property type="entry name" value="GroES-like"/>
    <property type="match status" value="1"/>
</dbReference>
<proteinExistence type="predicted"/>
<dbReference type="Gene3D" id="3.40.50.720">
    <property type="entry name" value="NAD(P)-binding Rossmann-like Domain"/>
    <property type="match status" value="1"/>
</dbReference>
<gene>
    <name evidence="2" type="ORF">RM479_17670</name>
</gene>
<dbReference type="InterPro" id="IPR020843">
    <property type="entry name" value="ER"/>
</dbReference>
<evidence type="ECO:0000313" key="2">
    <source>
        <dbReference type="EMBL" id="MDT0330246.1"/>
    </source>
</evidence>